<dbReference type="CDD" id="cd04301">
    <property type="entry name" value="NAT_SF"/>
    <property type="match status" value="1"/>
</dbReference>
<dbReference type="AlphaFoldDB" id="A0AAV5RR75"/>
<dbReference type="EMBL" id="BTGD01000001">
    <property type="protein sequence ID" value="GMM53940.1"/>
    <property type="molecule type" value="Genomic_DNA"/>
</dbReference>
<dbReference type="EC" id="2.3.1.4" evidence="3 8"/>
<keyword evidence="5 8" id="KW-0012">Acyltransferase</keyword>
<gene>
    <name evidence="10" type="ORF">DAKH74_005560</name>
</gene>
<comment type="pathway">
    <text evidence="1 8">Nucleotide-sugar biosynthesis; UDP-N-acetyl-alpha-D-glucosamine biosynthesis; N-acetyl-alpha-D-glucosamine 1-phosphate from alpha-D-glucosamine 6-phosphate (route I): step 1/2.</text>
</comment>
<dbReference type="SUPFAM" id="SSF55729">
    <property type="entry name" value="Acyl-CoA N-acyltransferases (Nat)"/>
    <property type="match status" value="1"/>
</dbReference>
<dbReference type="Pfam" id="PF00583">
    <property type="entry name" value="Acetyltransf_1"/>
    <property type="match status" value="1"/>
</dbReference>
<evidence type="ECO:0000256" key="1">
    <source>
        <dbReference type="ARBA" id="ARBA00004832"/>
    </source>
</evidence>
<evidence type="ECO:0000259" key="9">
    <source>
        <dbReference type="PROSITE" id="PS51186"/>
    </source>
</evidence>
<dbReference type="InterPro" id="IPR039143">
    <property type="entry name" value="GNPNAT1-like"/>
</dbReference>
<keyword evidence="11" id="KW-1185">Reference proteome</keyword>
<reference evidence="10 11" key="1">
    <citation type="journal article" date="2023" name="Elife">
        <title>Identification of key yeast species and microbe-microbe interactions impacting larval growth of Drosophila in the wild.</title>
        <authorList>
            <person name="Mure A."/>
            <person name="Sugiura Y."/>
            <person name="Maeda R."/>
            <person name="Honda K."/>
            <person name="Sakurai N."/>
            <person name="Takahashi Y."/>
            <person name="Watada M."/>
            <person name="Katoh T."/>
            <person name="Gotoh A."/>
            <person name="Gotoh Y."/>
            <person name="Taniguchi I."/>
            <person name="Nakamura K."/>
            <person name="Hayashi T."/>
            <person name="Katayama T."/>
            <person name="Uemura T."/>
            <person name="Hattori Y."/>
        </authorList>
    </citation>
    <scope>NUCLEOTIDE SEQUENCE [LARGE SCALE GENOMIC DNA]</scope>
    <source>
        <strain evidence="10 11">KH-74</strain>
    </source>
</reference>
<protein>
    <recommendedName>
        <fullName evidence="7 8">Glucosamine 6-phosphate N-acetyltransferase</fullName>
        <ecNumber evidence="3 8">2.3.1.4</ecNumber>
    </recommendedName>
</protein>
<sequence>MTTNTTNSIPAGFEIRRIESRDYAGVTTALSGLTTVGDLSQSQFDDILAYWDTQLLPGRTDGARSYNTSVIIESATGRVSAVGTVFVEKKLIHAGGLVGHIEDIAVNPDFRGKQLGKVLINHLSAQGASLGCYKVILDCDEKNVGFYEKCGYSRAGVEMQVRM</sequence>
<dbReference type="Proteomes" id="UP001377567">
    <property type="component" value="Unassembled WGS sequence"/>
</dbReference>
<evidence type="ECO:0000256" key="7">
    <source>
        <dbReference type="ARBA" id="ARBA00069869"/>
    </source>
</evidence>
<dbReference type="InterPro" id="IPR016181">
    <property type="entry name" value="Acyl_CoA_acyltransferase"/>
</dbReference>
<dbReference type="PROSITE" id="PS51186">
    <property type="entry name" value="GNAT"/>
    <property type="match status" value="1"/>
</dbReference>
<comment type="caution">
    <text evidence="10">The sequence shown here is derived from an EMBL/GenBank/DDBJ whole genome shotgun (WGS) entry which is preliminary data.</text>
</comment>
<name>A0AAV5RR75_MAUHU</name>
<organism evidence="10 11">
    <name type="scientific">Maudiozyma humilis</name>
    <name type="common">Sour dough yeast</name>
    <name type="synonym">Kazachstania humilis</name>
    <dbReference type="NCBI Taxonomy" id="51915"/>
    <lineage>
        <taxon>Eukaryota</taxon>
        <taxon>Fungi</taxon>
        <taxon>Dikarya</taxon>
        <taxon>Ascomycota</taxon>
        <taxon>Saccharomycotina</taxon>
        <taxon>Saccharomycetes</taxon>
        <taxon>Saccharomycetales</taxon>
        <taxon>Saccharomycetaceae</taxon>
        <taxon>Maudiozyma</taxon>
    </lineage>
</organism>
<dbReference type="InterPro" id="IPR000182">
    <property type="entry name" value="GNAT_dom"/>
</dbReference>
<evidence type="ECO:0000256" key="6">
    <source>
        <dbReference type="ARBA" id="ARBA00048964"/>
    </source>
</evidence>
<evidence type="ECO:0000256" key="2">
    <source>
        <dbReference type="ARBA" id="ARBA00006048"/>
    </source>
</evidence>
<evidence type="ECO:0000256" key="5">
    <source>
        <dbReference type="ARBA" id="ARBA00023315"/>
    </source>
</evidence>
<dbReference type="PANTHER" id="PTHR13355">
    <property type="entry name" value="GLUCOSAMINE 6-PHOSPHATE N-ACETYLTRANSFERASE"/>
    <property type="match status" value="1"/>
</dbReference>
<comment type="catalytic activity">
    <reaction evidence="6 8">
        <text>D-glucosamine 6-phosphate + acetyl-CoA = N-acetyl-D-glucosamine 6-phosphate + CoA + H(+)</text>
        <dbReference type="Rhea" id="RHEA:10292"/>
        <dbReference type="ChEBI" id="CHEBI:15378"/>
        <dbReference type="ChEBI" id="CHEBI:57287"/>
        <dbReference type="ChEBI" id="CHEBI:57288"/>
        <dbReference type="ChEBI" id="CHEBI:57513"/>
        <dbReference type="ChEBI" id="CHEBI:58725"/>
        <dbReference type="EC" id="2.3.1.4"/>
    </reaction>
</comment>
<feature type="domain" description="N-acetyltransferase" evidence="9">
    <location>
        <begin position="34"/>
        <end position="163"/>
    </location>
</feature>
<dbReference type="Gene3D" id="3.40.630.30">
    <property type="match status" value="1"/>
</dbReference>
<keyword evidence="4 8" id="KW-0808">Transferase</keyword>
<dbReference type="FunFam" id="3.40.630.30:FF:000136">
    <property type="entry name" value="Glucosamine 6-phosphate N-acetyltransferase"/>
    <property type="match status" value="1"/>
</dbReference>
<dbReference type="GO" id="GO:0006048">
    <property type="term" value="P:UDP-N-acetylglucosamine biosynthetic process"/>
    <property type="evidence" value="ECO:0007669"/>
    <property type="project" value="UniProtKB-UniRule"/>
</dbReference>
<accession>A0AAV5RR75</accession>
<evidence type="ECO:0000313" key="11">
    <source>
        <dbReference type="Proteomes" id="UP001377567"/>
    </source>
</evidence>
<evidence type="ECO:0000313" key="10">
    <source>
        <dbReference type="EMBL" id="GMM53940.1"/>
    </source>
</evidence>
<evidence type="ECO:0000256" key="3">
    <source>
        <dbReference type="ARBA" id="ARBA00012703"/>
    </source>
</evidence>
<dbReference type="PANTHER" id="PTHR13355:SF11">
    <property type="entry name" value="GLUCOSAMINE 6-PHOSPHATE N-ACETYLTRANSFERASE"/>
    <property type="match status" value="1"/>
</dbReference>
<comment type="similarity">
    <text evidence="2 8">Belongs to the acetyltransferase family. GNA1 subfamily.</text>
</comment>
<evidence type="ECO:0000256" key="8">
    <source>
        <dbReference type="RuleBase" id="RU365086"/>
    </source>
</evidence>
<evidence type="ECO:0000256" key="4">
    <source>
        <dbReference type="ARBA" id="ARBA00022679"/>
    </source>
</evidence>
<dbReference type="GO" id="GO:0004343">
    <property type="term" value="F:glucosamine 6-phosphate N-acetyltransferase activity"/>
    <property type="evidence" value="ECO:0007669"/>
    <property type="project" value="UniProtKB-UniRule"/>
</dbReference>
<proteinExistence type="inferred from homology"/>